<dbReference type="EC" id="2.7.7.7" evidence="2"/>
<dbReference type="GO" id="GO:0003887">
    <property type="term" value="F:DNA-directed DNA polymerase activity"/>
    <property type="evidence" value="ECO:0007669"/>
    <property type="project" value="UniProtKB-KW"/>
</dbReference>
<dbReference type="GO" id="GO:0006260">
    <property type="term" value="P:DNA replication"/>
    <property type="evidence" value="ECO:0007669"/>
    <property type="project" value="UniProtKB-KW"/>
</dbReference>
<feature type="region of interest" description="Disordered" evidence="9">
    <location>
        <begin position="182"/>
        <end position="281"/>
    </location>
</feature>
<dbReference type="GO" id="GO:0003677">
    <property type="term" value="F:DNA binding"/>
    <property type="evidence" value="ECO:0007669"/>
    <property type="project" value="UniProtKB-KW"/>
</dbReference>
<evidence type="ECO:0000313" key="11">
    <source>
        <dbReference type="Proteomes" id="UP000887572"/>
    </source>
</evidence>
<sequence length="2741" mass="310824">MATKFVLVPQEIYHGLVSASDTGDINLDTIRHDLDRARSERTNPTAKNVRYNQQLRRYLHMRNERESKPTKVELSKGLSVLVKRDGEEEAEVVDTPQPPAQGQRRITQTQQTSRPQPSNRQQSRKRKATNLRADDSSHIKKNLTTADREAIQRFQWQISRKRALRRPTRNVPERDLVAEAAAAPIIDEDDDDDYLFENGSTLPAPPILHGDLPDDGDENSNEPSRRGTKRKASTLAEPKRQPATKIVHVDRKRKWTETHHPVEPEEKRASTNAKDKDQLPNTKMELVLDTLYNDPSSSAAFAGVNALWKEARKKIKDLRRKDVQNYLEGHRTYTLMRPRRVRFPRAKTVAAGHIELRYSKLNLSLLLASTTQQNPMPHHDPYPQHQKHHIPHACNSKCNTNTNYSKTNPSRTSACKTKDNTDTTLSACKTKDNTDTTTTATTLSACKIKDNTDTTTTATTLSACKTKDNTTTPTSSTNIATTTTTNTNTSTNTSTNYSKSNYTCKTNPSTDTNKHSDYSQVEDLILDPRTGIAYHKDDYNARQEQAKKPLSTYNLRSIIDAVKIEYLENIARFRVIFKERSISHLSFSPQLGYVLGFQDPQNVQGLTENMIIGNSLSSLLRVVSVSGATPGEYNEKIYDSPIFARVLPREINEIEIELRTMDKGRLVPFAYGTTLIVLIFKKRGYGIQRGAGVGDVFRGLWRFFLPILRRVGTTVGAEALNTGQRVLERVGNEGVPLKEAFVTEGKRGIDTVLEKGGLPKQFGKEFRIRKENATGQLINLEADDQAVCPIQMIGQTFIRNIRMSINGREIFNTNSLMAYKTYFSHELSYSTTTKDSHLQAAGYYRDPGLTLEDGPGCVARRNLFAGSRTAQFIAKIDADLFNQPLYLINFCELDVEIIPNDNDFVLIGLNAPVRYRFELTGLKMYVKKVSLMDGLALDIARKLELKPARYAVRKTMMKSMFISQGRFEFTSNIFMDQIPRRIILGLVANDDYVGTSARSPFNFQPFNVREISIIANGRSYPQAPYDLDYPNKKYVRAFNDMNEAVGFTNTTESNGITFEQYGKTHCIYVFNMTSSGDDQAGLFDLIKNGTTAVCIKFSQAVPFGGIMLVVMGECDALVMLDKNRSIIALVLFFLRISLPIYGEEELPPYQEYLRRIEQRRLFNTILPPTTTPSTIPKIEKLVVDEPVAALVPPLIQLFFRGCFASDQLPSPFTLQYPAALIVNRDAHHKEGSHWCAIYARGLAAPVFYYDSLAQPIPAVITSSFLSKFETGTRKNIRPYQSQWAATCAAHCIVFIHHMASHGNSFDDFLHILDTCTSPDMYSLIILNKMMNVPCRLVFHGKAVRSSSGQAGFNFYQIFDEQPSIADDEQPSPRHGFLINQLLGVVHMLGSVQSGDGPSTSSATTPKKAAKDYVKKLDCSLEHVAKFNYVKVRSAFSIQEVPADPEGMLAGIFQHCIDEAKKDSRDRGVHPTHLGCMISSPLLTGGDIPVPVRQLTDNTIDTILNQFNKVAQSKQQKNVTLWGEPFTVVITTVDRTGLPSKRRVRGGARRKLAQVHHKVHDQCLIKIHNDNDSFCLFYALQATMLDKTCGWPRIKFYRYVNSRQGQEGRLRQDTLKLMKQVRAPRNLKAYDADTYVPRVVDHWNNTQQKHRFAVFIFGSTGQYKPIYKYVDNSYDTPLLLYFNNDHFDGVQKQGGLFGRKYCLECEVPYRRASQHNKCCKARCMLCGRAGPSFPCSPEADFFKHCAGCKKNFKTNMCYLHHLSSNFCRRSKKCKDCGVIWDVPNNTQKGRQGHKCGERFCTLCNNYHNIERGCFIQPLVPKENDPFRIVAFDLETMQHLSVDAAHPNNRSHEPNFVSARIACPECIDNGKWRSETTGCKVCGQHRTVAFCQRPFFDTKVDKQVVADNPLEAFVDWLVNDLPMKYDSYVYSHFGGRFDMVITFRELFKIGFNPDMLRKGNKMYEMRVRKQKGRNPNIVFRDSFNLMPSALAALVPQFGLDVADKPFFPHLSNCPQNYGQRVFPTPDDYLASGMMPEKRRQFDQWYELHQHEPFYLDEALPSYCTNDVDILMEALVAFRREFFEVSRRNDYIDGIDERLNHDGIDALRETMTIAGACMRHFRTNHLPSEHLAIVPEKGYDNAQNQSLLALRFFYWYAEENGVQVQTAHSPGGEKRVAQYSLDGWIEAEQRAIEVNGCVWHGCAECYPDDNQVLPNGKTAGAVRERNSKRLEFLRTQVSRVDVFWECEIQRMLDGSREMRKKFADYVDDGPLEIRAAFTGGRTGPAKLFHKAAEGEKISYYDFTSLYPYINFVTRYPIGHPTVHVLNENVEWTTSAHNPYPLALLKVWVVPPRKTDVPVLPVKVDERLCFPLCMKCAKEYPTGGVDDNYHCAHSDNQRGWVSTCTSLELNAALDEGYRVTKVFRVLAYDESDDKLFRPYIAEFMTKKIEASGFDAAIKGNAELEAEFVRECEEQFGITIDPAKMVPNKGKRALAKLCLNNLWGRFSLRNFGLSQTLIADDPAVLAEYLDNKSIDVTSIDELDEDHILISYMTKQEWVEEHSCSNIIVSLWTTSAARLLLLKAMQKVVRSPGCTLLYTDTDSLVFVHPSDRCPLETGPHLGQFTDEFPLHVIEEFCSGGAKQYGLKLKRKDADADNEYILKVRGITLNNDVMQNQGLCYNTFKEAVLRYANTGEVERIQVMYPNFLRPSIKDAHVTSAPLQKCYKPYVGKGIVSSNFNVLNFGHTL</sequence>
<dbReference type="Gene3D" id="3.40.960.10">
    <property type="entry name" value="VSR Endonuclease"/>
    <property type="match status" value="1"/>
</dbReference>
<evidence type="ECO:0000256" key="2">
    <source>
        <dbReference type="ARBA" id="ARBA00012417"/>
    </source>
</evidence>
<dbReference type="Proteomes" id="UP000887572">
    <property type="component" value="Unplaced"/>
</dbReference>
<evidence type="ECO:0000256" key="9">
    <source>
        <dbReference type="SAM" id="MobiDB-lite"/>
    </source>
</evidence>
<evidence type="ECO:0000259" key="10">
    <source>
        <dbReference type="Pfam" id="PF03175"/>
    </source>
</evidence>
<feature type="region of interest" description="Disordered" evidence="9">
    <location>
        <begin position="483"/>
        <end position="516"/>
    </location>
</feature>
<feature type="compositionally biased region" description="Low complexity" evidence="9">
    <location>
        <begin position="101"/>
        <end position="116"/>
    </location>
</feature>
<name>A0A914GRL9_GLORO</name>
<feature type="region of interest" description="Disordered" evidence="9">
    <location>
        <begin position="85"/>
        <end position="146"/>
    </location>
</feature>
<dbReference type="Gene3D" id="3.30.420.10">
    <property type="entry name" value="Ribonuclease H-like superfamily/Ribonuclease H"/>
    <property type="match status" value="1"/>
</dbReference>
<keyword evidence="5" id="KW-0235">DNA replication</keyword>
<keyword evidence="3" id="KW-0808">Transferase</keyword>
<dbReference type="InterPro" id="IPR036397">
    <property type="entry name" value="RNaseH_sf"/>
</dbReference>
<feature type="compositionally biased region" description="Basic and acidic residues" evidence="9">
    <location>
        <begin position="255"/>
        <end position="278"/>
    </location>
</feature>
<comment type="similarity">
    <text evidence="1">Belongs to the DNA polymerase type-B family.</text>
</comment>
<dbReference type="GO" id="GO:0042575">
    <property type="term" value="C:DNA polymerase complex"/>
    <property type="evidence" value="ECO:0007669"/>
    <property type="project" value="UniProtKB-ARBA"/>
</dbReference>
<dbReference type="InterPro" id="IPR043502">
    <property type="entry name" value="DNA/RNA_pol_sf"/>
</dbReference>
<evidence type="ECO:0000256" key="6">
    <source>
        <dbReference type="ARBA" id="ARBA00022932"/>
    </source>
</evidence>
<comment type="catalytic activity">
    <reaction evidence="8">
        <text>DNA(n) + a 2'-deoxyribonucleoside 5'-triphosphate = DNA(n+1) + diphosphate</text>
        <dbReference type="Rhea" id="RHEA:22508"/>
        <dbReference type="Rhea" id="RHEA-COMP:17339"/>
        <dbReference type="Rhea" id="RHEA-COMP:17340"/>
        <dbReference type="ChEBI" id="CHEBI:33019"/>
        <dbReference type="ChEBI" id="CHEBI:61560"/>
        <dbReference type="ChEBI" id="CHEBI:173112"/>
        <dbReference type="EC" id="2.7.7.7"/>
    </reaction>
</comment>
<dbReference type="SUPFAM" id="SSF53098">
    <property type="entry name" value="Ribonuclease H-like"/>
    <property type="match status" value="1"/>
</dbReference>
<dbReference type="Pfam" id="PF03175">
    <property type="entry name" value="DNA_pol_B_2"/>
    <property type="match status" value="2"/>
</dbReference>
<keyword evidence="11" id="KW-1185">Reference proteome</keyword>
<dbReference type="Gene3D" id="3.90.1600.10">
    <property type="entry name" value="Palm domain of DNA polymerase"/>
    <property type="match status" value="1"/>
</dbReference>
<evidence type="ECO:0000256" key="5">
    <source>
        <dbReference type="ARBA" id="ARBA00022705"/>
    </source>
</evidence>
<feature type="compositionally biased region" description="Acidic residues" evidence="9">
    <location>
        <begin position="186"/>
        <end position="195"/>
    </location>
</feature>
<protein>
    <recommendedName>
        <fullName evidence="2">DNA-directed DNA polymerase</fullName>
        <ecNumber evidence="2">2.7.7.7</ecNumber>
    </recommendedName>
</protein>
<dbReference type="InterPro" id="IPR023211">
    <property type="entry name" value="DNA_pol_palm_dom_sf"/>
</dbReference>
<accession>A0A914GRL9</accession>
<evidence type="ECO:0000256" key="3">
    <source>
        <dbReference type="ARBA" id="ARBA00022679"/>
    </source>
</evidence>
<organism evidence="11 12">
    <name type="scientific">Globodera rostochiensis</name>
    <name type="common">Golden nematode worm</name>
    <name type="synonym">Heterodera rostochiensis</name>
    <dbReference type="NCBI Taxonomy" id="31243"/>
    <lineage>
        <taxon>Eukaryota</taxon>
        <taxon>Metazoa</taxon>
        <taxon>Ecdysozoa</taxon>
        <taxon>Nematoda</taxon>
        <taxon>Chromadorea</taxon>
        <taxon>Rhabditida</taxon>
        <taxon>Tylenchina</taxon>
        <taxon>Tylenchomorpha</taxon>
        <taxon>Tylenchoidea</taxon>
        <taxon>Heteroderidae</taxon>
        <taxon>Heteroderinae</taxon>
        <taxon>Globodera</taxon>
    </lineage>
</organism>
<evidence type="ECO:0000256" key="1">
    <source>
        <dbReference type="ARBA" id="ARBA00005755"/>
    </source>
</evidence>
<evidence type="ECO:0000256" key="8">
    <source>
        <dbReference type="ARBA" id="ARBA00049244"/>
    </source>
</evidence>
<keyword evidence="6" id="KW-0239">DNA-directed DNA polymerase</keyword>
<keyword evidence="4" id="KW-0548">Nucleotidyltransferase</keyword>
<dbReference type="PANTHER" id="PTHR33568">
    <property type="entry name" value="DNA POLYMERASE"/>
    <property type="match status" value="1"/>
</dbReference>
<evidence type="ECO:0000256" key="4">
    <source>
        <dbReference type="ARBA" id="ARBA00022695"/>
    </source>
</evidence>
<dbReference type="WBParaSite" id="Gr19_v10_g10537.t1">
    <property type="protein sequence ID" value="Gr19_v10_g10537.t1"/>
    <property type="gene ID" value="Gr19_v10_g10537"/>
</dbReference>
<reference evidence="12" key="1">
    <citation type="submission" date="2022-11" db="UniProtKB">
        <authorList>
            <consortium name="WormBaseParasite"/>
        </authorList>
    </citation>
    <scope>IDENTIFICATION</scope>
</reference>
<keyword evidence="7" id="KW-0238">DNA-binding</keyword>
<dbReference type="PANTHER" id="PTHR33568:SF3">
    <property type="entry name" value="DNA-DIRECTED DNA POLYMERASE"/>
    <property type="match status" value="1"/>
</dbReference>
<feature type="domain" description="DNA-directed DNA polymerase family B mitochondria/virus" evidence="10">
    <location>
        <begin position="2269"/>
        <end position="2448"/>
    </location>
</feature>
<dbReference type="Gene3D" id="3.40.395.10">
    <property type="entry name" value="Adenoviral Proteinase, Chain A"/>
    <property type="match status" value="1"/>
</dbReference>
<feature type="compositionally biased region" description="Low complexity" evidence="9">
    <location>
        <begin position="483"/>
        <end position="503"/>
    </location>
</feature>
<proteinExistence type="inferred from homology"/>
<evidence type="ECO:0000256" key="7">
    <source>
        <dbReference type="ARBA" id="ARBA00023125"/>
    </source>
</evidence>
<dbReference type="InterPro" id="IPR004868">
    <property type="entry name" value="DNA-dir_DNA_pol_B_mt/vir"/>
</dbReference>
<dbReference type="InterPro" id="IPR012337">
    <property type="entry name" value="RNaseH-like_sf"/>
</dbReference>
<evidence type="ECO:0000313" key="12">
    <source>
        <dbReference type="WBParaSite" id="Gr19_v10_g10537.t1"/>
    </source>
</evidence>
<feature type="domain" description="DNA-directed DNA polymerase family B mitochondria/virus" evidence="10">
    <location>
        <begin position="1922"/>
        <end position="2138"/>
    </location>
</feature>
<dbReference type="GO" id="GO:0000166">
    <property type="term" value="F:nucleotide binding"/>
    <property type="evidence" value="ECO:0007669"/>
    <property type="project" value="InterPro"/>
</dbReference>
<dbReference type="SUPFAM" id="SSF56672">
    <property type="entry name" value="DNA/RNA polymerases"/>
    <property type="match status" value="1"/>
</dbReference>